<comment type="caution">
    <text evidence="8">The sequence shown here is derived from an EMBL/GenBank/DDBJ whole genome shotgun (WGS) entry which is preliminary data.</text>
</comment>
<organism evidence="8 9">
    <name type="scientific">Byssochlamys spectabilis</name>
    <name type="common">Paecilomyces variotii</name>
    <dbReference type="NCBI Taxonomy" id="264951"/>
    <lineage>
        <taxon>Eukaryota</taxon>
        <taxon>Fungi</taxon>
        <taxon>Dikarya</taxon>
        <taxon>Ascomycota</taxon>
        <taxon>Pezizomycotina</taxon>
        <taxon>Eurotiomycetes</taxon>
        <taxon>Eurotiomycetidae</taxon>
        <taxon>Eurotiales</taxon>
        <taxon>Thermoascaceae</taxon>
        <taxon>Paecilomyces</taxon>
    </lineage>
</organism>
<evidence type="ECO:0000256" key="6">
    <source>
        <dbReference type="ARBA" id="ARBA00023027"/>
    </source>
</evidence>
<dbReference type="STRING" id="264951.A0A443HPF9"/>
<dbReference type="Pfam" id="PF00107">
    <property type="entry name" value="ADH_zinc_N"/>
    <property type="match status" value="1"/>
</dbReference>
<accession>A0A443HPF9</accession>
<keyword evidence="9" id="KW-1185">Reference proteome</keyword>
<dbReference type="VEuPathDB" id="FungiDB:C8Q69DRAFT_474615"/>
<dbReference type="Proteomes" id="UP000283841">
    <property type="component" value="Unassembled WGS sequence"/>
</dbReference>
<evidence type="ECO:0000313" key="9">
    <source>
        <dbReference type="Proteomes" id="UP000283841"/>
    </source>
</evidence>
<dbReference type="SUPFAM" id="SSF50129">
    <property type="entry name" value="GroES-like"/>
    <property type="match status" value="1"/>
</dbReference>
<proteinExistence type="inferred from homology"/>
<dbReference type="RefSeq" id="XP_028483358.1">
    <property type="nucleotide sequence ID" value="XM_028631136.1"/>
</dbReference>
<dbReference type="EMBL" id="RCNU01000009">
    <property type="protein sequence ID" value="RWQ93713.1"/>
    <property type="molecule type" value="Genomic_DNA"/>
</dbReference>
<dbReference type="Gene3D" id="3.40.50.720">
    <property type="entry name" value="NAD(P)-binding Rossmann-like Domain"/>
    <property type="match status" value="1"/>
</dbReference>
<evidence type="ECO:0000256" key="2">
    <source>
        <dbReference type="ARBA" id="ARBA00008072"/>
    </source>
</evidence>
<dbReference type="GO" id="GO:0005737">
    <property type="term" value="C:cytoplasm"/>
    <property type="evidence" value="ECO:0007669"/>
    <property type="project" value="TreeGrafter"/>
</dbReference>
<dbReference type="SMART" id="SM00829">
    <property type="entry name" value="PKS_ER"/>
    <property type="match status" value="1"/>
</dbReference>
<dbReference type="GO" id="GO:0004022">
    <property type="term" value="F:alcohol dehydrogenase (NAD+) activity"/>
    <property type="evidence" value="ECO:0007669"/>
    <property type="project" value="TreeGrafter"/>
</dbReference>
<keyword evidence="3" id="KW-0479">Metal-binding</keyword>
<feature type="domain" description="Enoyl reductase (ER)" evidence="7">
    <location>
        <begin position="16"/>
        <end position="367"/>
    </location>
</feature>
<dbReference type="CDD" id="cd08297">
    <property type="entry name" value="CAD3"/>
    <property type="match status" value="1"/>
</dbReference>
<dbReference type="GO" id="GO:0046872">
    <property type="term" value="F:metal ion binding"/>
    <property type="evidence" value="ECO:0007669"/>
    <property type="project" value="UniProtKB-KW"/>
</dbReference>
<dbReference type="SUPFAM" id="SSF51735">
    <property type="entry name" value="NAD(P)-binding Rossmann-fold domains"/>
    <property type="match status" value="1"/>
</dbReference>
<evidence type="ECO:0000256" key="5">
    <source>
        <dbReference type="ARBA" id="ARBA00023002"/>
    </source>
</evidence>
<dbReference type="PANTHER" id="PTHR42940:SF8">
    <property type="entry name" value="VACUOLAR PROTEIN SORTING-ASSOCIATED PROTEIN 11"/>
    <property type="match status" value="1"/>
</dbReference>
<dbReference type="Pfam" id="PF08240">
    <property type="entry name" value="ADH_N"/>
    <property type="match status" value="1"/>
</dbReference>
<evidence type="ECO:0000256" key="3">
    <source>
        <dbReference type="ARBA" id="ARBA00022723"/>
    </source>
</evidence>
<gene>
    <name evidence="8" type="ORF">C8Q69DRAFT_474615</name>
</gene>
<dbReference type="Gene3D" id="3.90.180.10">
    <property type="entry name" value="Medium-chain alcohol dehydrogenases, catalytic domain"/>
    <property type="match status" value="1"/>
</dbReference>
<protein>
    <submittedName>
        <fullName evidence="8">Alcohol dehydrogenase-like protein</fullName>
    </submittedName>
</protein>
<reference evidence="8 9" key="1">
    <citation type="journal article" date="2018" name="Front. Microbiol.">
        <title>Genomic and genetic insights into a cosmopolitan fungus, Paecilomyces variotii (Eurotiales).</title>
        <authorList>
            <person name="Urquhart A.S."/>
            <person name="Mondo S.J."/>
            <person name="Makela M.R."/>
            <person name="Hane J.K."/>
            <person name="Wiebenga A."/>
            <person name="He G."/>
            <person name="Mihaltcheva S."/>
            <person name="Pangilinan J."/>
            <person name="Lipzen A."/>
            <person name="Barry K."/>
            <person name="de Vries R.P."/>
            <person name="Grigoriev I.V."/>
            <person name="Idnurm A."/>
        </authorList>
    </citation>
    <scope>NUCLEOTIDE SEQUENCE [LARGE SCALE GENOMIC DNA]</scope>
    <source>
        <strain evidence="8 9">CBS 101075</strain>
    </source>
</reference>
<dbReference type="AlphaFoldDB" id="A0A443HPF9"/>
<dbReference type="PANTHER" id="PTHR42940">
    <property type="entry name" value="ALCOHOL DEHYDROGENASE 1-RELATED"/>
    <property type="match status" value="1"/>
</dbReference>
<dbReference type="InterPro" id="IPR036291">
    <property type="entry name" value="NAD(P)-bd_dom_sf"/>
</dbReference>
<dbReference type="FunFam" id="3.40.50.720:FF:000039">
    <property type="entry name" value="Alcohol dehydrogenase AdhP"/>
    <property type="match status" value="1"/>
</dbReference>
<dbReference type="GeneID" id="39600413"/>
<keyword evidence="4" id="KW-0862">Zinc</keyword>
<keyword evidence="6" id="KW-0520">NAD</keyword>
<evidence type="ECO:0000259" key="7">
    <source>
        <dbReference type="SMART" id="SM00829"/>
    </source>
</evidence>
<keyword evidence="5" id="KW-0560">Oxidoreductase</keyword>
<comment type="cofactor">
    <cofactor evidence="1">
        <name>Zn(2+)</name>
        <dbReference type="ChEBI" id="CHEBI:29105"/>
    </cofactor>
</comment>
<dbReference type="InterPro" id="IPR013154">
    <property type="entry name" value="ADH-like_N"/>
</dbReference>
<dbReference type="InterPro" id="IPR013149">
    <property type="entry name" value="ADH-like_C"/>
</dbReference>
<dbReference type="InterPro" id="IPR011032">
    <property type="entry name" value="GroES-like_sf"/>
</dbReference>
<sequence length="373" mass="39944">MTTSNLPKTMKAQVLEAFKSPYVLREVPLPKISSPHDILIKVDAASYCHTDAVLAAGDMPPNPRSFPHVGSHEFAGTVVAIPPNGTVDFKPGDRVGVPGRALHACGVCDECQDEKRPENDLARYSVFCPASEGNGVSVDGGFREYAVVDARQIVPIPSELSAAETAPMMCAGVTIYAALKRCGLARGQRVGIIGCGGGLGHLGLQFGVKMGLEVFGIDNSDTSLKLARGLNTGARIVDSRVENAAEIARQIGLADSKKYPGEMGLDAVIILAESQNGFDYGMKLLKNHGKLVLVSFPKEGFHISSRDIVFRDISIVGSLVGGRKTLKEMLEFSARHSIRPIIKRYPLSKLNELVGDYSRGIGGKLIVDMSLEE</sequence>
<comment type="similarity">
    <text evidence="2">Belongs to the zinc-containing alcohol dehydrogenase family.</text>
</comment>
<evidence type="ECO:0000256" key="1">
    <source>
        <dbReference type="ARBA" id="ARBA00001947"/>
    </source>
</evidence>
<dbReference type="InterPro" id="IPR020843">
    <property type="entry name" value="ER"/>
</dbReference>
<name>A0A443HPF9_BYSSP</name>
<evidence type="ECO:0000256" key="4">
    <source>
        <dbReference type="ARBA" id="ARBA00022833"/>
    </source>
</evidence>
<evidence type="ECO:0000313" key="8">
    <source>
        <dbReference type="EMBL" id="RWQ93713.1"/>
    </source>
</evidence>